<reference evidence="1 2" key="1">
    <citation type="submission" date="2018-08" db="EMBL/GenBank/DDBJ databases">
        <title>A genome reference for cultivated species of the human gut microbiota.</title>
        <authorList>
            <person name="Zou Y."/>
            <person name="Xue W."/>
            <person name="Luo G."/>
        </authorList>
    </citation>
    <scope>NUCLEOTIDE SEQUENCE [LARGE SCALE GENOMIC DNA]</scope>
    <source>
        <strain evidence="1 2">AF14-26</strain>
    </source>
</reference>
<evidence type="ECO:0000313" key="1">
    <source>
        <dbReference type="EMBL" id="RGV57662.1"/>
    </source>
</evidence>
<gene>
    <name evidence="1" type="ORF">DWW08_04590</name>
</gene>
<dbReference type="AlphaFoldDB" id="A0A412YJW5"/>
<dbReference type="RefSeq" id="WP_065739574.1">
    <property type="nucleotide sequence ID" value="NZ_JAFKPQ010000002.1"/>
</dbReference>
<dbReference type="EMBL" id="QRZH01000003">
    <property type="protein sequence ID" value="RGV57662.1"/>
    <property type="molecule type" value="Genomic_DNA"/>
</dbReference>
<name>A0A412YJW5_BACFG</name>
<protein>
    <submittedName>
        <fullName evidence="1">Uncharacterized protein</fullName>
    </submittedName>
</protein>
<dbReference type="Pfam" id="PF20338">
    <property type="entry name" value="DUF6633"/>
    <property type="match status" value="1"/>
</dbReference>
<sequence length="185" mass="21293">MKRFSTGKELMTTFNPDVGSRLPGNYEKVYNSDAPTIGLVSTAYGRDLSLQWINIQLNSIDQFTQVKNDLPESSRKELAELILSHYSALKLPEFMLFVARFKLGLYGKFYGSFDPIAFCEAIKKFMSDRTIELERMRIRTGQKEAEERAFVPPEGFTSLSWYQYLKQRAQEGDVNAIEQLKPPKQ</sequence>
<dbReference type="InterPro" id="IPR046573">
    <property type="entry name" value="DUF6633"/>
</dbReference>
<evidence type="ECO:0000313" key="2">
    <source>
        <dbReference type="Proteomes" id="UP000286270"/>
    </source>
</evidence>
<comment type="caution">
    <text evidence="1">The sequence shown here is derived from an EMBL/GenBank/DDBJ whole genome shotgun (WGS) entry which is preliminary data.</text>
</comment>
<organism evidence="1 2">
    <name type="scientific">Bacteroides fragilis</name>
    <dbReference type="NCBI Taxonomy" id="817"/>
    <lineage>
        <taxon>Bacteria</taxon>
        <taxon>Pseudomonadati</taxon>
        <taxon>Bacteroidota</taxon>
        <taxon>Bacteroidia</taxon>
        <taxon>Bacteroidales</taxon>
        <taxon>Bacteroidaceae</taxon>
        <taxon>Bacteroides</taxon>
    </lineage>
</organism>
<dbReference type="Proteomes" id="UP000286270">
    <property type="component" value="Unassembled WGS sequence"/>
</dbReference>
<proteinExistence type="predicted"/>
<accession>A0A412YJW5</accession>